<reference evidence="3" key="1">
    <citation type="journal article" date="2023" name="Mol. Phylogenet. Evol.">
        <title>Genome-scale phylogeny and comparative genomics of the fungal order Sordariales.</title>
        <authorList>
            <person name="Hensen N."/>
            <person name="Bonometti L."/>
            <person name="Westerberg I."/>
            <person name="Brannstrom I.O."/>
            <person name="Guillou S."/>
            <person name="Cros-Aarteil S."/>
            <person name="Calhoun S."/>
            <person name="Haridas S."/>
            <person name="Kuo A."/>
            <person name="Mondo S."/>
            <person name="Pangilinan J."/>
            <person name="Riley R."/>
            <person name="LaButti K."/>
            <person name="Andreopoulos B."/>
            <person name="Lipzen A."/>
            <person name="Chen C."/>
            <person name="Yan M."/>
            <person name="Daum C."/>
            <person name="Ng V."/>
            <person name="Clum A."/>
            <person name="Steindorff A."/>
            <person name="Ohm R.A."/>
            <person name="Martin F."/>
            <person name="Silar P."/>
            <person name="Natvig D.O."/>
            <person name="Lalanne C."/>
            <person name="Gautier V."/>
            <person name="Ament-Velasquez S.L."/>
            <person name="Kruys A."/>
            <person name="Hutchinson M.I."/>
            <person name="Powell A.J."/>
            <person name="Barry K."/>
            <person name="Miller A.N."/>
            <person name="Grigoriev I.V."/>
            <person name="Debuchy R."/>
            <person name="Gladieux P."/>
            <person name="Hiltunen Thoren M."/>
            <person name="Johannesson H."/>
        </authorList>
    </citation>
    <scope>NUCLEOTIDE SEQUENCE</scope>
    <source>
        <strain evidence="3">CBS 168.71</strain>
    </source>
</reference>
<gene>
    <name evidence="3" type="ORF">B0H64DRAFT_446179</name>
</gene>
<keyword evidence="4" id="KW-1185">Reference proteome</keyword>
<name>A0AAE0H7Q8_9PEZI</name>
<keyword evidence="2" id="KW-0812">Transmembrane</keyword>
<sequence>MFSRVLAFWQQAPYSPLNGSPAAADGGPTSSPSPKSWPGVTALLASRRIRLLVPTVLIICIFLFFGHRYDALSSLPAGWRKEDSPTSDTGAPTKQPPIWDPSTGAPANDGTVDWSRFAYTQYVTDSHYLCNSVMLFERLHHLGSRADRVMMYPAQMFNPNAAAAVPAAANGRTSDDARLLMKARDEYGVKLVPIQVQRREGADETWAESFTKLLAFNQTQYTRVLSLDSDSVILQSMDELFLLPPCPVAMPRAYWLYPDNKILSSQLILAQPSADEFARVLARVEEAGGNDYDMEIVNYLYGDSALVLPHRPYDLVSGEFREAPDKHGRYLGNADERWDAVAAFNEAKFVHFSDWPVPKPWLDIEKTRWSKQPDCFERDGVASCVEREIWNTLYDEFKERRKRVCTHVPGEHLRRRRQRG</sequence>
<evidence type="ECO:0000313" key="3">
    <source>
        <dbReference type="EMBL" id="KAK3291532.1"/>
    </source>
</evidence>
<organism evidence="3 4">
    <name type="scientific">Chaetomium fimeti</name>
    <dbReference type="NCBI Taxonomy" id="1854472"/>
    <lineage>
        <taxon>Eukaryota</taxon>
        <taxon>Fungi</taxon>
        <taxon>Dikarya</taxon>
        <taxon>Ascomycota</taxon>
        <taxon>Pezizomycotina</taxon>
        <taxon>Sordariomycetes</taxon>
        <taxon>Sordariomycetidae</taxon>
        <taxon>Sordariales</taxon>
        <taxon>Chaetomiaceae</taxon>
        <taxon>Chaetomium</taxon>
    </lineage>
</organism>
<dbReference type="GeneID" id="87843844"/>
<evidence type="ECO:0000256" key="2">
    <source>
        <dbReference type="SAM" id="Phobius"/>
    </source>
</evidence>
<dbReference type="PANTHER" id="PTHR11183">
    <property type="entry name" value="GLYCOGENIN SUBFAMILY MEMBER"/>
    <property type="match status" value="1"/>
</dbReference>
<dbReference type="RefSeq" id="XP_062655046.1">
    <property type="nucleotide sequence ID" value="XM_062806896.1"/>
</dbReference>
<dbReference type="EMBL" id="JAUEPN010000009">
    <property type="protein sequence ID" value="KAK3291532.1"/>
    <property type="molecule type" value="Genomic_DNA"/>
</dbReference>
<feature type="region of interest" description="Disordered" evidence="1">
    <location>
        <begin position="80"/>
        <end position="106"/>
    </location>
</feature>
<dbReference type="Proteomes" id="UP001278766">
    <property type="component" value="Unassembled WGS sequence"/>
</dbReference>
<dbReference type="SUPFAM" id="SSF53448">
    <property type="entry name" value="Nucleotide-diphospho-sugar transferases"/>
    <property type="match status" value="1"/>
</dbReference>
<feature type="transmembrane region" description="Helical" evidence="2">
    <location>
        <begin position="48"/>
        <end position="66"/>
    </location>
</feature>
<proteinExistence type="predicted"/>
<protein>
    <submittedName>
        <fullName evidence="3">Glycosyltransferase family 8 protein</fullName>
    </submittedName>
</protein>
<dbReference type="InterPro" id="IPR050587">
    <property type="entry name" value="GNT1/Glycosyltrans_8"/>
</dbReference>
<dbReference type="Gene3D" id="3.90.550.10">
    <property type="entry name" value="Spore Coat Polysaccharide Biosynthesis Protein SpsA, Chain A"/>
    <property type="match status" value="1"/>
</dbReference>
<dbReference type="InterPro" id="IPR029044">
    <property type="entry name" value="Nucleotide-diphossugar_trans"/>
</dbReference>
<evidence type="ECO:0000256" key="1">
    <source>
        <dbReference type="SAM" id="MobiDB-lite"/>
    </source>
</evidence>
<comment type="caution">
    <text evidence="3">The sequence shown here is derived from an EMBL/GenBank/DDBJ whole genome shotgun (WGS) entry which is preliminary data.</text>
</comment>
<dbReference type="AlphaFoldDB" id="A0AAE0H7Q8"/>
<keyword evidence="2" id="KW-0472">Membrane</keyword>
<reference evidence="3" key="2">
    <citation type="submission" date="2023-06" db="EMBL/GenBank/DDBJ databases">
        <authorList>
            <consortium name="Lawrence Berkeley National Laboratory"/>
            <person name="Haridas S."/>
            <person name="Hensen N."/>
            <person name="Bonometti L."/>
            <person name="Westerberg I."/>
            <person name="Brannstrom I.O."/>
            <person name="Guillou S."/>
            <person name="Cros-Aarteil S."/>
            <person name="Calhoun S."/>
            <person name="Kuo A."/>
            <person name="Mondo S."/>
            <person name="Pangilinan J."/>
            <person name="Riley R."/>
            <person name="Labutti K."/>
            <person name="Andreopoulos B."/>
            <person name="Lipzen A."/>
            <person name="Chen C."/>
            <person name="Yanf M."/>
            <person name="Daum C."/>
            <person name="Ng V."/>
            <person name="Clum A."/>
            <person name="Steindorff A."/>
            <person name="Ohm R."/>
            <person name="Martin F."/>
            <person name="Silar P."/>
            <person name="Natvig D."/>
            <person name="Lalanne C."/>
            <person name="Gautier V."/>
            <person name="Ament-Velasquez S.L."/>
            <person name="Kruys A."/>
            <person name="Hutchinson M.I."/>
            <person name="Powell A.J."/>
            <person name="Barry K."/>
            <person name="Miller A.N."/>
            <person name="Grigoriev I.V."/>
            <person name="Debuchy R."/>
            <person name="Gladieux P."/>
            <person name="Thoren M.H."/>
            <person name="Johannesson H."/>
        </authorList>
    </citation>
    <scope>NUCLEOTIDE SEQUENCE</scope>
    <source>
        <strain evidence="3">CBS 168.71</strain>
    </source>
</reference>
<evidence type="ECO:0000313" key="4">
    <source>
        <dbReference type="Proteomes" id="UP001278766"/>
    </source>
</evidence>
<keyword evidence="2" id="KW-1133">Transmembrane helix</keyword>
<accession>A0AAE0H7Q8</accession>